<name>A0A9P8CGS9_9HELO</name>
<protein>
    <submittedName>
        <fullName evidence="3">Uncharacterized protein</fullName>
    </submittedName>
</protein>
<dbReference type="Proteomes" id="UP000887226">
    <property type="component" value="Unassembled WGS sequence"/>
</dbReference>
<organism evidence="3 4">
    <name type="scientific">Calycina marina</name>
    <dbReference type="NCBI Taxonomy" id="1763456"/>
    <lineage>
        <taxon>Eukaryota</taxon>
        <taxon>Fungi</taxon>
        <taxon>Dikarya</taxon>
        <taxon>Ascomycota</taxon>
        <taxon>Pezizomycotina</taxon>
        <taxon>Leotiomycetes</taxon>
        <taxon>Helotiales</taxon>
        <taxon>Pezizellaceae</taxon>
        <taxon>Calycina</taxon>
    </lineage>
</organism>
<evidence type="ECO:0000256" key="2">
    <source>
        <dbReference type="SAM" id="MobiDB-lite"/>
    </source>
</evidence>
<feature type="region of interest" description="Disordered" evidence="2">
    <location>
        <begin position="35"/>
        <end position="81"/>
    </location>
</feature>
<dbReference type="EMBL" id="MU253800">
    <property type="protein sequence ID" value="KAG9246554.1"/>
    <property type="molecule type" value="Genomic_DNA"/>
</dbReference>
<feature type="coiled-coil region" evidence="1">
    <location>
        <begin position="138"/>
        <end position="172"/>
    </location>
</feature>
<keyword evidence="1" id="KW-0175">Coiled coil</keyword>
<accession>A0A9P8CGS9</accession>
<proteinExistence type="predicted"/>
<evidence type="ECO:0000313" key="3">
    <source>
        <dbReference type="EMBL" id="KAG9246554.1"/>
    </source>
</evidence>
<dbReference type="AlphaFoldDB" id="A0A9P8CGS9"/>
<keyword evidence="4" id="KW-1185">Reference proteome</keyword>
<gene>
    <name evidence="3" type="ORF">BJ878DRAFT_573925</name>
</gene>
<comment type="caution">
    <text evidence="3">The sequence shown here is derived from an EMBL/GenBank/DDBJ whole genome shotgun (WGS) entry which is preliminary data.</text>
</comment>
<reference evidence="3" key="1">
    <citation type="journal article" date="2021" name="IMA Fungus">
        <title>Genomic characterization of three marine fungi, including Emericellopsis atlantica sp. nov. with signatures of a generalist lifestyle and marine biomass degradation.</title>
        <authorList>
            <person name="Hagestad O.C."/>
            <person name="Hou L."/>
            <person name="Andersen J.H."/>
            <person name="Hansen E.H."/>
            <person name="Altermark B."/>
            <person name="Li C."/>
            <person name="Kuhnert E."/>
            <person name="Cox R.J."/>
            <person name="Crous P.W."/>
            <person name="Spatafora J.W."/>
            <person name="Lail K."/>
            <person name="Amirebrahimi M."/>
            <person name="Lipzen A."/>
            <person name="Pangilinan J."/>
            <person name="Andreopoulos W."/>
            <person name="Hayes R.D."/>
            <person name="Ng V."/>
            <person name="Grigoriev I.V."/>
            <person name="Jackson S.A."/>
            <person name="Sutton T.D.S."/>
            <person name="Dobson A.D.W."/>
            <person name="Rama T."/>
        </authorList>
    </citation>
    <scope>NUCLEOTIDE SEQUENCE</scope>
    <source>
        <strain evidence="3">TRa3180A</strain>
    </source>
</reference>
<feature type="compositionally biased region" description="Basic and acidic residues" evidence="2">
    <location>
        <begin position="35"/>
        <end position="49"/>
    </location>
</feature>
<sequence>MRLGRSAKISMRLRDDTTYKMTRDKAGRDVIKAVKEAKKNENNENNTKDDENESSDDSENESVTNVVRSNKAALVSTRENRNHCEDGRDVLDKLMRLDGDTFIALEEKEQTKIITNVNAIISETPNMAVLVKELRVDYNNLATEKTDIMASLVEAEEERDGAFNDVQTLENMLSATKGLLAELHNFREGRASTTGTPVISSRKVANIPDTDSFNGNRSTYKVWEEEVEDTLELDAELFDGEERIVGYIKGLLDKKVRNDVFNASNSRIETITELWELLDANYTYYKERTTAR</sequence>
<evidence type="ECO:0000256" key="1">
    <source>
        <dbReference type="SAM" id="Coils"/>
    </source>
</evidence>
<evidence type="ECO:0000313" key="4">
    <source>
        <dbReference type="Proteomes" id="UP000887226"/>
    </source>
</evidence>
<feature type="compositionally biased region" description="Acidic residues" evidence="2">
    <location>
        <begin position="50"/>
        <end position="60"/>
    </location>
</feature>